<evidence type="ECO:0000313" key="1">
    <source>
        <dbReference type="EMBL" id="KAK9717491.1"/>
    </source>
</evidence>
<dbReference type="PANTHER" id="PTHR47331">
    <property type="entry name" value="PHD-TYPE DOMAIN-CONTAINING PROTEIN"/>
    <property type="match status" value="1"/>
</dbReference>
<name>A0AAW1KGX9_POPJA</name>
<proteinExistence type="predicted"/>
<dbReference type="InterPro" id="IPR008042">
    <property type="entry name" value="Retrotrans_Pao"/>
</dbReference>
<dbReference type="InterPro" id="IPR005312">
    <property type="entry name" value="DUF1759"/>
</dbReference>
<dbReference type="Pfam" id="PF05380">
    <property type="entry name" value="Peptidase_A17"/>
    <property type="match status" value="1"/>
</dbReference>
<accession>A0AAW1KGX9</accession>
<organism evidence="1 2">
    <name type="scientific">Popillia japonica</name>
    <name type="common">Japanese beetle</name>
    <dbReference type="NCBI Taxonomy" id="7064"/>
    <lineage>
        <taxon>Eukaryota</taxon>
        <taxon>Metazoa</taxon>
        <taxon>Ecdysozoa</taxon>
        <taxon>Arthropoda</taxon>
        <taxon>Hexapoda</taxon>
        <taxon>Insecta</taxon>
        <taxon>Pterygota</taxon>
        <taxon>Neoptera</taxon>
        <taxon>Endopterygota</taxon>
        <taxon>Coleoptera</taxon>
        <taxon>Polyphaga</taxon>
        <taxon>Scarabaeiformia</taxon>
        <taxon>Scarabaeidae</taxon>
        <taxon>Rutelinae</taxon>
        <taxon>Popillia</taxon>
    </lineage>
</organism>
<gene>
    <name evidence="1" type="ORF">QE152_g23711</name>
</gene>
<evidence type="ECO:0000313" key="2">
    <source>
        <dbReference type="Proteomes" id="UP001458880"/>
    </source>
</evidence>
<dbReference type="Pfam" id="PF03564">
    <property type="entry name" value="DUF1759"/>
    <property type="match status" value="1"/>
</dbReference>
<protein>
    <submittedName>
        <fullName evidence="1">Pao retrotransposon peptidase</fullName>
    </submittedName>
</protein>
<reference evidence="1 2" key="1">
    <citation type="journal article" date="2024" name="BMC Genomics">
        <title>De novo assembly and annotation of Popillia japonica's genome with initial clues to its potential as an invasive pest.</title>
        <authorList>
            <person name="Cucini C."/>
            <person name="Boschi S."/>
            <person name="Funari R."/>
            <person name="Cardaioli E."/>
            <person name="Iannotti N."/>
            <person name="Marturano G."/>
            <person name="Paoli F."/>
            <person name="Bruttini M."/>
            <person name="Carapelli A."/>
            <person name="Frati F."/>
            <person name="Nardi F."/>
        </authorList>
    </citation>
    <scope>NUCLEOTIDE SEQUENCE [LARGE SCALE GENOMIC DNA]</scope>
    <source>
        <strain evidence="1">DMR45628</strain>
    </source>
</reference>
<dbReference type="AlphaFoldDB" id="A0AAW1KGX9"/>
<sequence>MFVSEKSENNESISEIQKFHYLRAALEGSAIQAIRSLEFTVTNYAVAWNALLDRYDNKNLLIHNHVKELFDIEPLPKESPEGLRKIIDTLSKNLRALEKFHYLRAALEGSAIQAIRSLEFTVTNYAVAWNALLDRPYIINAKILLQQLWLEKVTWDEGLPLHIHSYWTKFRSKLSSLNDLCINRHVCCKDQKYIELHGFSDASEKAYGACIYLRTIDRTGKIFVSLLCSKTKVAPLKKITLPRLELAGALILAVLADKVTKALRLKISWI</sequence>
<dbReference type="EMBL" id="JASPKY010000240">
    <property type="protein sequence ID" value="KAK9717491.1"/>
    <property type="molecule type" value="Genomic_DNA"/>
</dbReference>
<comment type="caution">
    <text evidence="1">The sequence shown here is derived from an EMBL/GenBank/DDBJ whole genome shotgun (WGS) entry which is preliminary data.</text>
</comment>
<keyword evidence="2" id="KW-1185">Reference proteome</keyword>
<dbReference type="Proteomes" id="UP001458880">
    <property type="component" value="Unassembled WGS sequence"/>
</dbReference>